<dbReference type="Proteomes" id="UP000323075">
    <property type="component" value="Unassembled WGS sequence"/>
</dbReference>
<dbReference type="EMBL" id="VRYN01000001">
    <property type="protein sequence ID" value="TYO82473.1"/>
    <property type="molecule type" value="Genomic_DNA"/>
</dbReference>
<dbReference type="GeneID" id="39854108"/>
<reference evidence="1 3" key="1">
    <citation type="journal article" date="2019" name="Microbiol. Resour. Announc.">
        <title>The Genome Sequence of the Halobacterium salinarum Type Strain Is Closely Related to That of Laboratory Strains NRC-1 and R1.</title>
        <authorList>
            <person name="Pfeiffer F."/>
            <person name="Marchfelder A."/>
            <person name="Habermann B."/>
            <person name="Dyall-Smith M.L."/>
        </authorList>
    </citation>
    <scope>NUCLEOTIDE SEQUENCE [LARGE SCALE GENOMIC DNA]</scope>
    <source>
        <strain evidence="1">91-R6</strain>
        <strain evidence="3">ATCC 33171 / DSM 3754 / JCM 8978 / NBRC 102687 / NCIMB 764 / 91-R6</strain>
    </source>
</reference>
<evidence type="ECO:0000313" key="2">
    <source>
        <dbReference type="EMBL" id="TYO82473.1"/>
    </source>
</evidence>
<sequence length="181" mass="19661">MPSQQAPVAWTDLSGPARTLLYTIARRERDGESTTRSDIRAALTGPQHPRLTDQELLGSFQALDEAGLIEAEMPLDPYEVTTDGRDRLTSQALRLESTIDTPAIDDGASLAVCPRCGKPITELTTTPTGDLTTSFCECQLSSQSLDSVVATLLDTYPGIDDPDAAYYLRQAIYLVLPRADE</sequence>
<name>A0A4D6GQL2_HALS9</name>
<accession>A0A4D6GQL2</accession>
<dbReference type="AlphaFoldDB" id="A0A4D6GQL2"/>
<dbReference type="RefSeq" id="WP_136361032.1">
    <property type="nucleotide sequence ID" value="NZ_VRYN01000001.1"/>
</dbReference>
<dbReference type="EMBL" id="CP038631">
    <property type="protein sequence ID" value="QCC43979.1"/>
    <property type="molecule type" value="Genomic_DNA"/>
</dbReference>
<evidence type="ECO:0000313" key="1">
    <source>
        <dbReference type="EMBL" id="QCC43979.1"/>
    </source>
</evidence>
<reference evidence="2 4" key="2">
    <citation type="submission" date="2019-07" db="EMBL/GenBank/DDBJ databases">
        <title>Genomic Encyclopedia of Archaeal and Bacterial Type Strains, Phase II (KMG-II): from individual species to whole genera.</title>
        <authorList>
            <person name="Goeker M."/>
        </authorList>
    </citation>
    <scope>NUCLEOTIDE SEQUENCE [LARGE SCALE GENOMIC DNA]</scope>
    <source>
        <strain evidence="2 4">DSM 3754</strain>
    </source>
</reference>
<proteinExistence type="predicted"/>
<evidence type="ECO:0000313" key="3">
    <source>
        <dbReference type="Proteomes" id="UP000296216"/>
    </source>
</evidence>
<organism evidence="1 3">
    <name type="scientific">Halobacterium salinarum (strain ATCC 33171 / DSM 3754 / JCM 8978 / NBRC 102687 / NCIMB 764 / 91-R6)</name>
    <dbReference type="NCBI Taxonomy" id="2597657"/>
    <lineage>
        <taxon>Archaea</taxon>
        <taxon>Methanobacteriati</taxon>
        <taxon>Methanobacteriota</taxon>
        <taxon>Stenosarchaea group</taxon>
        <taxon>Halobacteria</taxon>
        <taxon>Halobacteriales</taxon>
        <taxon>Halobacteriaceae</taxon>
        <taxon>Halobacterium</taxon>
    </lineage>
</organism>
<dbReference type="Proteomes" id="UP000296216">
    <property type="component" value="Chromosome"/>
</dbReference>
<reference evidence="1" key="3">
    <citation type="journal article" name="MicrobiologyOpen">
        <title>Whole-genome comparison between the type strain of Halobacterium salinarum (DSM 3754(T)) and the laboratory strains R1 and NRC-1.</title>
        <authorList>
            <person name="Pfeiffer F."/>
            <person name="Losensky G."/>
            <person name="Marchfelder A."/>
            <person name="Habermann B."/>
            <person name="Dyall-Smith M."/>
        </authorList>
    </citation>
    <scope>NUCLEOTIDE SEQUENCE</scope>
    <source>
        <strain evidence="1">91-R6</strain>
    </source>
</reference>
<protein>
    <submittedName>
        <fullName evidence="1">Uncharacterized protein</fullName>
    </submittedName>
</protein>
<gene>
    <name evidence="2" type="ORF">APQ99_01004</name>
    <name evidence="1" type="ORF">HBSAL_01175</name>
</gene>
<evidence type="ECO:0000313" key="4">
    <source>
        <dbReference type="Proteomes" id="UP000323075"/>
    </source>
</evidence>